<dbReference type="AlphaFoldDB" id="B0C2C6"/>
<gene>
    <name evidence="3" type="ordered locus">AM1_3588</name>
</gene>
<dbReference type="Pfam" id="PF01926">
    <property type="entry name" value="MMR_HSR1"/>
    <property type="match status" value="1"/>
</dbReference>
<dbReference type="eggNOG" id="COG1159">
    <property type="taxonomic scope" value="Bacteria"/>
</dbReference>
<feature type="domain" description="G" evidence="2">
    <location>
        <begin position="74"/>
        <end position="196"/>
    </location>
</feature>
<protein>
    <recommendedName>
        <fullName evidence="2">G domain-containing protein</fullName>
    </recommendedName>
</protein>
<reference evidence="3 4" key="1">
    <citation type="journal article" date="2008" name="Proc. Natl. Acad. Sci. U.S.A.">
        <title>Niche adaptation and genome expansion in the chlorophyll d-producing cyanobacterium Acaryochloris marina.</title>
        <authorList>
            <person name="Swingley W.D."/>
            <person name="Chen M."/>
            <person name="Cheung P.C."/>
            <person name="Conrad A.L."/>
            <person name="Dejesa L.C."/>
            <person name="Hao J."/>
            <person name="Honchak B.M."/>
            <person name="Karbach L.E."/>
            <person name="Kurdoglu A."/>
            <person name="Lahiri S."/>
            <person name="Mastrian S.D."/>
            <person name="Miyashita H."/>
            <person name="Page L."/>
            <person name="Ramakrishna P."/>
            <person name="Satoh S."/>
            <person name="Sattley W.M."/>
            <person name="Shimada Y."/>
            <person name="Taylor H.L."/>
            <person name="Tomo T."/>
            <person name="Tsuchiya T."/>
            <person name="Wang Z.T."/>
            <person name="Raymond J."/>
            <person name="Mimuro M."/>
            <person name="Blankenship R.E."/>
            <person name="Touchman J.W."/>
        </authorList>
    </citation>
    <scope>NUCLEOTIDE SEQUENCE [LARGE SCALE GENOMIC DNA]</scope>
    <source>
        <strain evidence="4">MBIC 11017</strain>
    </source>
</reference>
<dbReference type="KEGG" id="amr:AM1_3588"/>
<sequence>MVENSQPPDPSCPPPSTSKKFWQQGPAKKFLKTARHLLQPIRQGSQSLKRYFQIDEQEVAAILERVKATLPTTEVILIGKPQSGKSSIIRSLTGATTDIIGQGFRPHTAHTQQYAYPTEELPLLYFTDTMGLGEAQPDTPDPMMELSQLLIPDSNLTADTPSAKVIILTIKLNDFATDFLQNVIAQLREQHPQVPCLLAVTCAHELYPPQVENHPAYPPNEVEVSRAFAAIQKQFEGICDRSVLIDFTLKEDGFTPLFYGLDTFVDQLAELLPEAESRLLHQLLDDAGIGTEIGSLYRETSRRYLTTFAAMAATLAAVPLPFATMPALTALQVTLVSLLGRLYGQSLSLSQAGGVISAIAGGFIAQVVGRELIKFVPGFGSVVAATWAAAYTWALGEGACVYFGDLLGGKTPDPQQIQQTMQQSFQEAKIRFKGGVWSADPPSPPTE</sequence>
<feature type="region of interest" description="Disordered" evidence="1">
    <location>
        <begin position="1"/>
        <end position="22"/>
    </location>
</feature>
<dbReference type="InterPro" id="IPR027417">
    <property type="entry name" value="P-loop_NTPase"/>
</dbReference>
<dbReference type="Gene3D" id="3.40.50.300">
    <property type="entry name" value="P-loop containing nucleotide triphosphate hydrolases"/>
    <property type="match status" value="1"/>
</dbReference>
<dbReference type="InterPro" id="IPR006073">
    <property type="entry name" value="GTP-bd"/>
</dbReference>
<evidence type="ECO:0000313" key="3">
    <source>
        <dbReference type="EMBL" id="ABW28578.1"/>
    </source>
</evidence>
<keyword evidence="4" id="KW-1185">Reference proteome</keyword>
<evidence type="ECO:0000259" key="2">
    <source>
        <dbReference type="Pfam" id="PF01926"/>
    </source>
</evidence>
<evidence type="ECO:0000313" key="4">
    <source>
        <dbReference type="Proteomes" id="UP000000268"/>
    </source>
</evidence>
<accession>B0C2C6</accession>
<dbReference type="eggNOG" id="COG3597">
    <property type="taxonomic scope" value="Bacteria"/>
</dbReference>
<dbReference type="SUPFAM" id="SSF52540">
    <property type="entry name" value="P-loop containing nucleoside triphosphate hydrolases"/>
    <property type="match status" value="1"/>
</dbReference>
<dbReference type="CDD" id="cd00882">
    <property type="entry name" value="Ras_like_GTPase"/>
    <property type="match status" value="1"/>
</dbReference>
<dbReference type="RefSeq" id="WP_012163971.1">
    <property type="nucleotide sequence ID" value="NC_009925.1"/>
</dbReference>
<dbReference type="EMBL" id="CP000828">
    <property type="protein sequence ID" value="ABW28578.1"/>
    <property type="molecule type" value="Genomic_DNA"/>
</dbReference>
<dbReference type="OrthoDB" id="417988at2"/>
<evidence type="ECO:0000256" key="1">
    <source>
        <dbReference type="SAM" id="MobiDB-lite"/>
    </source>
</evidence>
<organism evidence="3 4">
    <name type="scientific">Acaryochloris marina (strain MBIC 11017)</name>
    <dbReference type="NCBI Taxonomy" id="329726"/>
    <lineage>
        <taxon>Bacteria</taxon>
        <taxon>Bacillati</taxon>
        <taxon>Cyanobacteriota</taxon>
        <taxon>Cyanophyceae</taxon>
        <taxon>Acaryochloridales</taxon>
        <taxon>Acaryochloridaceae</taxon>
        <taxon>Acaryochloris</taxon>
    </lineage>
</organism>
<name>B0C2C6_ACAM1</name>
<dbReference type="GO" id="GO:0005525">
    <property type="term" value="F:GTP binding"/>
    <property type="evidence" value="ECO:0007669"/>
    <property type="project" value="InterPro"/>
</dbReference>
<dbReference type="STRING" id="329726.AM1_3588"/>
<proteinExistence type="predicted"/>
<dbReference type="HOGENOM" id="CLU_057498_0_0_3"/>
<feature type="compositionally biased region" description="Pro residues" evidence="1">
    <location>
        <begin position="7"/>
        <end position="16"/>
    </location>
</feature>
<dbReference type="Proteomes" id="UP000000268">
    <property type="component" value="Chromosome"/>
</dbReference>